<name>A0ABQ1G7S0_9GAMM</name>
<organism evidence="1 2">
    <name type="scientific">Hafnia psychrotolerans</name>
    <dbReference type="NCBI Taxonomy" id="1477018"/>
    <lineage>
        <taxon>Bacteria</taxon>
        <taxon>Pseudomonadati</taxon>
        <taxon>Pseudomonadota</taxon>
        <taxon>Gammaproteobacteria</taxon>
        <taxon>Enterobacterales</taxon>
        <taxon>Hafniaceae</taxon>
        <taxon>Hafnia</taxon>
    </lineage>
</organism>
<protein>
    <recommendedName>
        <fullName evidence="3">Ribbon-helix-helix protein, CopG family</fullName>
    </recommendedName>
</protein>
<comment type="caution">
    <text evidence="1">The sequence shown here is derived from an EMBL/GenBank/DDBJ whole genome shotgun (WGS) entry which is preliminary data.</text>
</comment>
<dbReference type="Proteomes" id="UP000627464">
    <property type="component" value="Unassembled WGS sequence"/>
</dbReference>
<evidence type="ECO:0000313" key="2">
    <source>
        <dbReference type="Proteomes" id="UP000627464"/>
    </source>
</evidence>
<sequence length="61" mass="6706">MAQSRVDIQQKSDDKRGVRAKSYKLPVSTIELIEALSKETGTPQSAVISKAVELFAESLKK</sequence>
<proteinExistence type="predicted"/>
<gene>
    <name evidence="1" type="ORF">GCM10011328_11510</name>
</gene>
<keyword evidence="2" id="KW-1185">Reference proteome</keyword>
<evidence type="ECO:0000313" key="1">
    <source>
        <dbReference type="EMBL" id="GGA38370.1"/>
    </source>
</evidence>
<dbReference type="EMBL" id="BMFZ01000003">
    <property type="protein sequence ID" value="GGA38370.1"/>
    <property type="molecule type" value="Genomic_DNA"/>
</dbReference>
<dbReference type="RefSeq" id="WP_188471420.1">
    <property type="nucleotide sequence ID" value="NZ_BMFZ01000003.1"/>
</dbReference>
<evidence type="ECO:0008006" key="3">
    <source>
        <dbReference type="Google" id="ProtNLM"/>
    </source>
</evidence>
<accession>A0ABQ1G7S0</accession>
<reference evidence="2" key="1">
    <citation type="journal article" date="2019" name="Int. J. Syst. Evol. Microbiol.">
        <title>The Global Catalogue of Microorganisms (GCM) 10K type strain sequencing project: providing services to taxonomists for standard genome sequencing and annotation.</title>
        <authorList>
            <consortium name="The Broad Institute Genomics Platform"/>
            <consortium name="The Broad Institute Genome Sequencing Center for Infectious Disease"/>
            <person name="Wu L."/>
            <person name="Ma J."/>
        </authorList>
    </citation>
    <scope>NUCLEOTIDE SEQUENCE [LARGE SCALE GENOMIC DNA]</scope>
    <source>
        <strain evidence="2">CGMCC 1.12806</strain>
    </source>
</reference>